<dbReference type="Gene3D" id="3.30.565.10">
    <property type="entry name" value="Histidine kinase-like ATPase, C-terminal domain"/>
    <property type="match status" value="1"/>
</dbReference>
<reference evidence="2" key="1">
    <citation type="journal article" date="2019" name="Int. J. Syst. Evol. Microbiol.">
        <title>The Global Catalogue of Microorganisms (GCM) 10K type strain sequencing project: providing services to taxonomists for standard genome sequencing and annotation.</title>
        <authorList>
            <consortium name="The Broad Institute Genomics Platform"/>
            <consortium name="The Broad Institute Genome Sequencing Center for Infectious Disease"/>
            <person name="Wu L."/>
            <person name="Ma J."/>
        </authorList>
    </citation>
    <scope>NUCLEOTIDE SEQUENCE [LARGE SCALE GENOMIC DNA]</scope>
    <source>
        <strain evidence="2">NBRC 108728</strain>
    </source>
</reference>
<name>A0ABM8GS89_9MICO</name>
<dbReference type="EMBL" id="AP027732">
    <property type="protein sequence ID" value="BDZ51327.1"/>
    <property type="molecule type" value="Genomic_DNA"/>
</dbReference>
<evidence type="ECO:0008006" key="3">
    <source>
        <dbReference type="Google" id="ProtNLM"/>
    </source>
</evidence>
<evidence type="ECO:0000313" key="2">
    <source>
        <dbReference type="Proteomes" id="UP001321486"/>
    </source>
</evidence>
<dbReference type="SUPFAM" id="SSF55874">
    <property type="entry name" value="ATPase domain of HSP90 chaperone/DNA topoisomerase II/histidine kinase"/>
    <property type="match status" value="1"/>
</dbReference>
<dbReference type="Proteomes" id="UP001321486">
    <property type="component" value="Chromosome"/>
</dbReference>
<protein>
    <recommendedName>
        <fullName evidence="3">Sensor histidine kinase</fullName>
    </recommendedName>
</protein>
<evidence type="ECO:0000313" key="1">
    <source>
        <dbReference type="EMBL" id="BDZ51327.1"/>
    </source>
</evidence>
<organism evidence="1 2">
    <name type="scientific">Frondihabitans sucicola</name>
    <dbReference type="NCBI Taxonomy" id="1268041"/>
    <lineage>
        <taxon>Bacteria</taxon>
        <taxon>Bacillati</taxon>
        <taxon>Actinomycetota</taxon>
        <taxon>Actinomycetes</taxon>
        <taxon>Micrococcales</taxon>
        <taxon>Microbacteriaceae</taxon>
        <taxon>Frondihabitans</taxon>
    </lineage>
</organism>
<sequence length="88" mass="9102">MLTNALRHGVPGAAIEFREAWRSGDVVLEVENQVVATPTSGGGLGVEGMRSRVAAVGGFLEAEALDGVFTARARIPLPAANDVLTEDA</sequence>
<dbReference type="InterPro" id="IPR036890">
    <property type="entry name" value="HATPase_C_sf"/>
</dbReference>
<keyword evidence="2" id="KW-1185">Reference proteome</keyword>
<proteinExistence type="predicted"/>
<accession>A0ABM8GS89</accession>
<dbReference type="RefSeq" id="WP_286344109.1">
    <property type="nucleotide sequence ID" value="NZ_AP027732.1"/>
</dbReference>
<gene>
    <name evidence="1" type="ORF">GCM10025867_35680</name>
</gene>